<evidence type="ECO:0000256" key="4">
    <source>
        <dbReference type="ARBA" id="ARBA00022475"/>
    </source>
</evidence>
<dbReference type="SMART" id="SM00086">
    <property type="entry name" value="PAC"/>
    <property type="match status" value="2"/>
</dbReference>
<dbReference type="InterPro" id="IPR011006">
    <property type="entry name" value="CheY-like_superfamily"/>
</dbReference>
<dbReference type="PRINTS" id="PR00344">
    <property type="entry name" value="BCTRLSENSOR"/>
</dbReference>
<dbReference type="InterPro" id="IPR003661">
    <property type="entry name" value="HisK_dim/P_dom"/>
</dbReference>
<dbReference type="PROSITE" id="PS50112">
    <property type="entry name" value="PAS"/>
    <property type="match status" value="2"/>
</dbReference>
<sequence>MAATSPRAPTWQPQINAHSRELLAALVASSSDAIVTKTLDGIVTSWNPAAERIFGYAAEEIIGQPIQLLLPPDRLSEEQAILRQVRQGVRVEHFDTLRVCKNGIQIAVSVTVSPILNEQGDVIGASKIARDITEKRRAEHELRAYRTQLQRQISTTTGELSAIVQTAANAIITTDGEGRIDVFNPAAEEMFGWSHSEMRGNSVACLLPELEAQAHQQYFRQADTAVRYRSIGVKREVRARRRNGETFPISIALGHTRLAPDQPYFVAFITDITAQRAIEEDLRHAKEQAEAAMRAKASFLANMSHEIRTPMNAIIGFSELVLADASVTGTAREHVQTVHQSAKDLLCIINDILDYSKIEGGKTELERLPFSLTRLLRDVLRLLDQEARHKHLTLQVEVGSSVPAICLGDPTRIRQILLNLVGNAIKFTHAGSISLQLEAMDDGQIHFAVRDTGIGMTEEQLDRVFELFTQADVSTTRRFGGTGLGTTICRNLVELMHGKIWAESSYGAGSTFHFTLPLPAVHNPGTPVLLPTDDYELSARTPRAFRILLAEDVATNARLVMLRLSQLGHEVIWQDSGHGAVDACLKEDFDVVLMDVMMPDMDGLEATRAIRMMRPSDAAYLPIIALTASVLPEDHRSCREAGMDAVLGKPIDLAEILQQMETLVPAGRGRFNPTLAADATQDLPAALAPLAPLVNLPRALRLWGDAQVYRLALEEFCTAHGNDGQRIIQQLDTAPELGRRMAHTLKGVAANLQLAAIAKLASAVDAAIKADNLAQARQCTQQLQLDFDQLLELVEQTRSSPPGADTAAAAPATQQEEVPQLLQALRSGLESANPDDVRGLLSHLATLLGSNAVQPLLVAVQHFDFDQASTLTDSLILNWQGQA</sequence>
<dbReference type="InterPro" id="IPR035965">
    <property type="entry name" value="PAS-like_dom_sf"/>
</dbReference>
<dbReference type="InterPro" id="IPR003594">
    <property type="entry name" value="HATPase_dom"/>
</dbReference>
<name>A0ABW9SWE5_9BURK</name>
<dbReference type="PANTHER" id="PTHR43047">
    <property type="entry name" value="TWO-COMPONENT HISTIDINE PROTEIN KINASE"/>
    <property type="match status" value="1"/>
</dbReference>
<dbReference type="Gene3D" id="1.10.287.130">
    <property type="match status" value="1"/>
</dbReference>
<evidence type="ECO:0000313" key="20">
    <source>
        <dbReference type="Proteomes" id="UP000735592"/>
    </source>
</evidence>
<evidence type="ECO:0000256" key="1">
    <source>
        <dbReference type="ARBA" id="ARBA00000085"/>
    </source>
</evidence>
<feature type="domain" description="Response regulatory" evidence="16">
    <location>
        <begin position="546"/>
        <end position="664"/>
    </location>
</feature>
<evidence type="ECO:0000259" key="16">
    <source>
        <dbReference type="PROSITE" id="PS50110"/>
    </source>
</evidence>
<keyword evidence="12" id="KW-0902">Two-component regulatory system</keyword>
<evidence type="ECO:0000259" key="18">
    <source>
        <dbReference type="PROSITE" id="PS50113"/>
    </source>
</evidence>
<evidence type="ECO:0000313" key="19">
    <source>
        <dbReference type="EMBL" id="MTW34634.1"/>
    </source>
</evidence>
<dbReference type="SMART" id="SM00387">
    <property type="entry name" value="HATPase_c"/>
    <property type="match status" value="1"/>
</dbReference>
<keyword evidence="11" id="KW-1133">Transmembrane helix</keyword>
<comment type="subcellular location">
    <subcellularLocation>
        <location evidence="2">Cell inner membrane</location>
        <topology evidence="2">Multi-pass membrane protein</topology>
    </subcellularLocation>
</comment>
<gene>
    <name evidence="19" type="ORF">GM655_17660</name>
</gene>
<dbReference type="SUPFAM" id="SSF47384">
    <property type="entry name" value="Homodimeric domain of signal transducing histidine kinase"/>
    <property type="match status" value="1"/>
</dbReference>
<reference evidence="19 20" key="1">
    <citation type="submission" date="2019-11" db="EMBL/GenBank/DDBJ databases">
        <title>Type strains purchased from KCTC, JCM and DSMZ.</title>
        <authorList>
            <person name="Lu H."/>
        </authorList>
    </citation>
    <scope>NUCLEOTIDE SEQUENCE [LARGE SCALE GENOMIC DNA]</scope>
    <source>
        <strain evidence="19 20">DSM 103461</strain>
    </source>
</reference>
<dbReference type="SUPFAM" id="SSF52172">
    <property type="entry name" value="CheY-like"/>
    <property type="match status" value="1"/>
</dbReference>
<evidence type="ECO:0000256" key="8">
    <source>
        <dbReference type="ARBA" id="ARBA00022692"/>
    </source>
</evidence>
<dbReference type="Gene3D" id="1.20.120.160">
    <property type="entry name" value="HPT domain"/>
    <property type="match status" value="1"/>
</dbReference>
<dbReference type="Pfam" id="PF01627">
    <property type="entry name" value="Hpt"/>
    <property type="match status" value="1"/>
</dbReference>
<dbReference type="InterPro" id="IPR001610">
    <property type="entry name" value="PAC"/>
</dbReference>
<evidence type="ECO:0000256" key="12">
    <source>
        <dbReference type="ARBA" id="ARBA00023012"/>
    </source>
</evidence>
<evidence type="ECO:0000256" key="14">
    <source>
        <dbReference type="PROSITE-ProRule" id="PRU00169"/>
    </source>
</evidence>
<dbReference type="CDD" id="cd00082">
    <property type="entry name" value="HisKA"/>
    <property type="match status" value="1"/>
</dbReference>
<dbReference type="Gene3D" id="3.30.565.10">
    <property type="entry name" value="Histidine kinase-like ATPase, C-terminal domain"/>
    <property type="match status" value="1"/>
</dbReference>
<dbReference type="SUPFAM" id="SSF55785">
    <property type="entry name" value="PYP-like sensor domain (PAS domain)"/>
    <property type="match status" value="2"/>
</dbReference>
<dbReference type="CDD" id="cd17546">
    <property type="entry name" value="REC_hyHK_CKI1_RcsC-like"/>
    <property type="match status" value="1"/>
</dbReference>
<dbReference type="PROSITE" id="PS50110">
    <property type="entry name" value="RESPONSE_REGULATORY"/>
    <property type="match status" value="1"/>
</dbReference>
<dbReference type="RefSeq" id="WP_155436001.1">
    <property type="nucleotide sequence ID" value="NZ_JBHLXK010000006.1"/>
</dbReference>
<comment type="caution">
    <text evidence="19">The sequence shown here is derived from an EMBL/GenBank/DDBJ whole genome shotgun (WGS) entry which is preliminary data.</text>
</comment>
<dbReference type="InterPro" id="IPR013767">
    <property type="entry name" value="PAS_fold"/>
</dbReference>
<feature type="domain" description="PAC" evidence="18">
    <location>
        <begin position="90"/>
        <end position="144"/>
    </location>
</feature>
<dbReference type="InterPro" id="IPR008207">
    <property type="entry name" value="Sig_transdc_His_kin_Hpt_dom"/>
</dbReference>
<dbReference type="InterPro" id="IPR036890">
    <property type="entry name" value="HATPase_C_sf"/>
</dbReference>
<evidence type="ECO:0000256" key="6">
    <source>
        <dbReference type="ARBA" id="ARBA00022553"/>
    </source>
</evidence>
<dbReference type="Proteomes" id="UP000735592">
    <property type="component" value="Unassembled WGS sequence"/>
</dbReference>
<dbReference type="Pfam" id="PF00512">
    <property type="entry name" value="HisKA"/>
    <property type="match status" value="1"/>
</dbReference>
<dbReference type="EC" id="2.7.13.3" evidence="3"/>
<dbReference type="Pfam" id="PF00072">
    <property type="entry name" value="Response_reg"/>
    <property type="match status" value="1"/>
</dbReference>
<dbReference type="SMART" id="SM00091">
    <property type="entry name" value="PAS"/>
    <property type="match status" value="2"/>
</dbReference>
<comment type="catalytic activity">
    <reaction evidence="1">
        <text>ATP + protein L-histidine = ADP + protein N-phospho-L-histidine.</text>
        <dbReference type="EC" id="2.7.13.3"/>
    </reaction>
</comment>
<dbReference type="SUPFAM" id="SSF55874">
    <property type="entry name" value="ATPase domain of HSP90 chaperone/DNA topoisomerase II/histidine kinase"/>
    <property type="match status" value="1"/>
</dbReference>
<feature type="domain" description="PAS" evidence="17">
    <location>
        <begin position="156"/>
        <end position="229"/>
    </location>
</feature>
<dbReference type="SUPFAM" id="SSF47226">
    <property type="entry name" value="Histidine-containing phosphotransfer domain, HPT domain"/>
    <property type="match status" value="1"/>
</dbReference>
<feature type="domain" description="Histidine kinase" evidence="15">
    <location>
        <begin position="302"/>
        <end position="520"/>
    </location>
</feature>
<keyword evidence="10" id="KW-0547">Nucleotide-binding</keyword>
<feature type="modified residue" description="4-aspartylphosphate" evidence="14">
    <location>
        <position position="595"/>
    </location>
</feature>
<organism evidence="19 20">
    <name type="scientific">Pseudoduganella danionis</name>
    <dbReference type="NCBI Taxonomy" id="1890295"/>
    <lineage>
        <taxon>Bacteria</taxon>
        <taxon>Pseudomonadati</taxon>
        <taxon>Pseudomonadota</taxon>
        <taxon>Betaproteobacteria</taxon>
        <taxon>Burkholderiales</taxon>
        <taxon>Oxalobacteraceae</taxon>
        <taxon>Telluria group</taxon>
        <taxon>Pseudoduganella</taxon>
    </lineage>
</organism>
<dbReference type="InterPro" id="IPR036097">
    <property type="entry name" value="HisK_dim/P_sf"/>
</dbReference>
<dbReference type="EMBL" id="WNKW01000005">
    <property type="protein sequence ID" value="MTW34634.1"/>
    <property type="molecule type" value="Genomic_DNA"/>
</dbReference>
<dbReference type="PANTHER" id="PTHR43047:SF64">
    <property type="entry name" value="HISTIDINE KINASE CONTAINING CHEY-HOMOLOGOUS RECEIVER DOMAIN AND PAS DOMAIN-RELATED"/>
    <property type="match status" value="1"/>
</dbReference>
<dbReference type="CDD" id="cd00130">
    <property type="entry name" value="PAS"/>
    <property type="match status" value="2"/>
</dbReference>
<dbReference type="InterPro" id="IPR000700">
    <property type="entry name" value="PAS-assoc_C"/>
</dbReference>
<dbReference type="PROSITE" id="PS50113">
    <property type="entry name" value="PAC"/>
    <property type="match status" value="2"/>
</dbReference>
<keyword evidence="5" id="KW-0997">Cell inner membrane</keyword>
<dbReference type="InterPro" id="IPR004358">
    <property type="entry name" value="Sig_transdc_His_kin-like_C"/>
</dbReference>
<feature type="domain" description="PAC" evidence="18">
    <location>
        <begin position="233"/>
        <end position="284"/>
    </location>
</feature>
<keyword evidence="8" id="KW-0812">Transmembrane</keyword>
<evidence type="ECO:0000256" key="13">
    <source>
        <dbReference type="ARBA" id="ARBA00023136"/>
    </source>
</evidence>
<proteinExistence type="predicted"/>
<dbReference type="InterPro" id="IPR036641">
    <property type="entry name" value="HPT_dom_sf"/>
</dbReference>
<dbReference type="SMART" id="SM00388">
    <property type="entry name" value="HisKA"/>
    <property type="match status" value="1"/>
</dbReference>
<dbReference type="InterPro" id="IPR000014">
    <property type="entry name" value="PAS"/>
</dbReference>
<dbReference type="SMART" id="SM00448">
    <property type="entry name" value="REC"/>
    <property type="match status" value="1"/>
</dbReference>
<dbReference type="InterPro" id="IPR001789">
    <property type="entry name" value="Sig_transdc_resp-reg_receiver"/>
</dbReference>
<evidence type="ECO:0000259" key="17">
    <source>
        <dbReference type="PROSITE" id="PS50112"/>
    </source>
</evidence>
<keyword evidence="7" id="KW-0808">Transferase</keyword>
<evidence type="ECO:0000256" key="11">
    <source>
        <dbReference type="ARBA" id="ARBA00022989"/>
    </source>
</evidence>
<evidence type="ECO:0000259" key="15">
    <source>
        <dbReference type="PROSITE" id="PS50109"/>
    </source>
</evidence>
<accession>A0ABW9SWE5</accession>
<keyword evidence="20" id="KW-1185">Reference proteome</keyword>
<dbReference type="Pfam" id="PF00989">
    <property type="entry name" value="PAS"/>
    <property type="match status" value="1"/>
</dbReference>
<dbReference type="PROSITE" id="PS50109">
    <property type="entry name" value="HIS_KIN"/>
    <property type="match status" value="1"/>
</dbReference>
<keyword evidence="10" id="KW-0067">ATP-binding</keyword>
<evidence type="ECO:0000256" key="10">
    <source>
        <dbReference type="ARBA" id="ARBA00022840"/>
    </source>
</evidence>
<evidence type="ECO:0000256" key="5">
    <source>
        <dbReference type="ARBA" id="ARBA00022519"/>
    </source>
</evidence>
<evidence type="ECO:0000256" key="9">
    <source>
        <dbReference type="ARBA" id="ARBA00022777"/>
    </source>
</evidence>
<evidence type="ECO:0000256" key="2">
    <source>
        <dbReference type="ARBA" id="ARBA00004429"/>
    </source>
</evidence>
<dbReference type="Pfam" id="PF02518">
    <property type="entry name" value="HATPase_c"/>
    <property type="match status" value="1"/>
</dbReference>
<dbReference type="InterPro" id="IPR005467">
    <property type="entry name" value="His_kinase_dom"/>
</dbReference>
<feature type="domain" description="PAS" evidence="17">
    <location>
        <begin position="19"/>
        <end position="88"/>
    </location>
</feature>
<keyword evidence="6 14" id="KW-0597">Phosphoprotein</keyword>
<evidence type="ECO:0000256" key="7">
    <source>
        <dbReference type="ARBA" id="ARBA00022679"/>
    </source>
</evidence>
<protein>
    <recommendedName>
        <fullName evidence="3">histidine kinase</fullName>
        <ecNumber evidence="3">2.7.13.3</ecNumber>
    </recommendedName>
</protein>
<keyword evidence="4" id="KW-1003">Cell membrane</keyword>
<dbReference type="Gene3D" id="3.40.50.2300">
    <property type="match status" value="1"/>
</dbReference>
<keyword evidence="9" id="KW-0418">Kinase</keyword>
<dbReference type="Gene3D" id="3.30.450.20">
    <property type="entry name" value="PAS domain"/>
    <property type="match status" value="2"/>
</dbReference>
<evidence type="ECO:0000256" key="3">
    <source>
        <dbReference type="ARBA" id="ARBA00012438"/>
    </source>
</evidence>
<dbReference type="CDD" id="cd16922">
    <property type="entry name" value="HATPase_EvgS-ArcB-TorS-like"/>
    <property type="match status" value="1"/>
</dbReference>
<keyword evidence="13" id="KW-0472">Membrane</keyword>
<dbReference type="NCBIfam" id="TIGR00229">
    <property type="entry name" value="sensory_box"/>
    <property type="match status" value="2"/>
</dbReference>
<dbReference type="Pfam" id="PF13426">
    <property type="entry name" value="PAS_9"/>
    <property type="match status" value="1"/>
</dbReference>